<evidence type="ECO:0000313" key="3">
    <source>
        <dbReference type="Proteomes" id="UP000248714"/>
    </source>
</evidence>
<sequence length="642" mass="70977">MFLSRLREFADTSDATPPMFYTWRNIRWMLELNADGTPAGELVDLAVPDEQARRNGRRELVPNLQRSGTKPQPMLGCDDVKNALGWTDTPRAGQSVAAKDLARAQRCHDDFVAMVEDWAHAEQNDRGAQALHAFLLSGEPDKMSRPPKYASSDLVAFRVDGEFVHLSPGAQHYWAQIALQRKTSGANGLCLVCAQHAQLIDTFPQQVTAGLIPAIGVDPDNRSKNKPQPNPVTPTSINKESMGFELTTQLTHSPICVHCAEGSVAALDLLLRGRDHSRRIGDTALAWWLLNSEPGDIAPIQLVFEPDNAAIDALLADVPNAQAPEPRQLVKAAGTIIDSPRSGRPPGEVDTRVFCAAALSANKTRLILRDWIDVPLPAAQQAVVKWFKHLSVQDPTTGSIRRFSLYRLVLACGRWSRQTNSYLPMGEPAADRPLWAQRDLLTAALHAGPLPPSLGQHLLRRLRADRRLDGQRHALLKLLLARTFHPDREIQVTLDDTDNTPAYLSGRLFAVLESLQYTATRLDNKAKKLNSTLADRYLSAASTSPARVMPELLRGSQAHLKKLRSRNRDGLATHYVKQRDELSGRIKPVPMALGLAEQCAWFNGYADQRNHFFVAAVARGQQQEPDSEVPELPDNPTDTTSN</sequence>
<feature type="region of interest" description="Disordered" evidence="1">
    <location>
        <begin position="218"/>
        <end position="238"/>
    </location>
</feature>
<gene>
    <name evidence="2" type="ORF">C8D87_11333</name>
</gene>
<name>A0ABX9DY05_9PSEU</name>
<protein>
    <submittedName>
        <fullName evidence="2">CRISPR-associated Csd1 family protein</fullName>
    </submittedName>
</protein>
<proteinExistence type="predicted"/>
<dbReference type="EMBL" id="QLTT01000013">
    <property type="protein sequence ID" value="RAS59733.1"/>
    <property type="molecule type" value="Genomic_DNA"/>
</dbReference>
<organism evidence="2 3">
    <name type="scientific">Lentzea atacamensis</name>
    <dbReference type="NCBI Taxonomy" id="531938"/>
    <lineage>
        <taxon>Bacteria</taxon>
        <taxon>Bacillati</taxon>
        <taxon>Actinomycetota</taxon>
        <taxon>Actinomycetes</taxon>
        <taxon>Pseudonocardiales</taxon>
        <taxon>Pseudonocardiaceae</taxon>
        <taxon>Lentzea</taxon>
    </lineage>
</organism>
<dbReference type="NCBIfam" id="TIGR01863">
    <property type="entry name" value="cas_Csd1"/>
    <property type="match status" value="1"/>
</dbReference>
<keyword evidence="3" id="KW-1185">Reference proteome</keyword>
<accession>A0ABX9DY05</accession>
<evidence type="ECO:0000313" key="2">
    <source>
        <dbReference type="EMBL" id="RAS59733.1"/>
    </source>
</evidence>
<comment type="caution">
    <text evidence="2">The sequence shown here is derived from an EMBL/GenBank/DDBJ whole genome shotgun (WGS) entry which is preliminary data.</text>
</comment>
<dbReference type="Pfam" id="PF09709">
    <property type="entry name" value="Cas_Csd1"/>
    <property type="match status" value="1"/>
</dbReference>
<reference evidence="2 3" key="1">
    <citation type="submission" date="2018-06" db="EMBL/GenBank/DDBJ databases">
        <title>Genomic Encyclopedia of Type Strains, Phase IV (KMG-IV): sequencing the most valuable type-strain genomes for metagenomic binning, comparative biology and taxonomic classification.</title>
        <authorList>
            <person name="Goeker M."/>
        </authorList>
    </citation>
    <scope>NUCLEOTIDE SEQUENCE [LARGE SCALE GENOMIC DNA]</scope>
    <source>
        <strain evidence="2 3">DSM 45479</strain>
    </source>
</reference>
<dbReference type="Proteomes" id="UP000248714">
    <property type="component" value="Unassembled WGS sequence"/>
</dbReference>
<evidence type="ECO:0000256" key="1">
    <source>
        <dbReference type="SAM" id="MobiDB-lite"/>
    </source>
</evidence>
<dbReference type="InterPro" id="IPR010144">
    <property type="entry name" value="CRISPR-assoc_prot_Csd1-typ"/>
</dbReference>
<feature type="region of interest" description="Disordered" evidence="1">
    <location>
        <begin position="620"/>
        <end position="642"/>
    </location>
</feature>